<reference evidence="1" key="1">
    <citation type="submission" date="2021-03" db="EMBL/GenBank/DDBJ databases">
        <title>Bacillus suaedae sp. nov., isolated from Suaeda aralocaspica.</title>
        <authorList>
            <person name="Lei R.F.R."/>
        </authorList>
    </citation>
    <scope>NUCLEOTIDE SEQUENCE</scope>
    <source>
        <strain evidence="1">YZJH907-2</strain>
    </source>
</reference>
<accession>A0A940X1V8</accession>
<evidence type="ECO:0008006" key="3">
    <source>
        <dbReference type="Google" id="ProtNLM"/>
    </source>
</evidence>
<evidence type="ECO:0000313" key="2">
    <source>
        <dbReference type="Proteomes" id="UP000678228"/>
    </source>
</evidence>
<dbReference type="AlphaFoldDB" id="A0A940X1V8"/>
<organism evidence="1 2">
    <name type="scientific">Halalkalibacter suaedae</name>
    <dbReference type="NCBI Taxonomy" id="2822140"/>
    <lineage>
        <taxon>Bacteria</taxon>
        <taxon>Bacillati</taxon>
        <taxon>Bacillota</taxon>
        <taxon>Bacilli</taxon>
        <taxon>Bacillales</taxon>
        <taxon>Bacillaceae</taxon>
        <taxon>Halalkalibacter</taxon>
    </lineage>
</organism>
<protein>
    <recommendedName>
        <fullName evidence="3">ArpU family transcriptional regulator</fullName>
    </recommendedName>
</protein>
<sequence length="116" mass="13598">MLDRLSTSEKRMVKEKVSKELKRYRIAKEIGEIQSVEKVERAIEKLPEKERFLIKERYTHPDSEYTTDQQVYSFKFSPVISAAHYNTIRSRAMVKLALALGIDCGFDLNSKINWNL</sequence>
<dbReference type="RefSeq" id="WP_210599474.1">
    <property type="nucleotide sequence ID" value="NZ_JAGKSQ010000019.1"/>
</dbReference>
<keyword evidence="2" id="KW-1185">Reference proteome</keyword>
<comment type="caution">
    <text evidence="1">The sequence shown here is derived from an EMBL/GenBank/DDBJ whole genome shotgun (WGS) entry which is preliminary data.</text>
</comment>
<name>A0A940X1V8_9BACI</name>
<gene>
    <name evidence="1" type="ORF">J7W16_21375</name>
</gene>
<proteinExistence type="predicted"/>
<dbReference type="EMBL" id="JAGKSQ010000019">
    <property type="protein sequence ID" value="MBP3953619.1"/>
    <property type="molecule type" value="Genomic_DNA"/>
</dbReference>
<dbReference type="Proteomes" id="UP000678228">
    <property type="component" value="Unassembled WGS sequence"/>
</dbReference>
<evidence type="ECO:0000313" key="1">
    <source>
        <dbReference type="EMBL" id="MBP3953619.1"/>
    </source>
</evidence>